<feature type="coiled-coil region" evidence="1">
    <location>
        <begin position="265"/>
        <end position="292"/>
    </location>
</feature>
<evidence type="ECO:0000313" key="5">
    <source>
        <dbReference type="Proteomes" id="UP001474421"/>
    </source>
</evidence>
<feature type="compositionally biased region" description="Low complexity" evidence="2">
    <location>
        <begin position="598"/>
        <end position="616"/>
    </location>
</feature>
<dbReference type="PANTHER" id="PTHR37336">
    <property type="entry name" value="SIMILAR TO 9930012K11RIK PROTEIN"/>
    <property type="match status" value="1"/>
</dbReference>
<name>A0AAW1B0B6_CROAD</name>
<keyword evidence="5" id="KW-1185">Reference proteome</keyword>
<protein>
    <recommendedName>
        <fullName evidence="3">DUF4657 domain-containing protein</fullName>
    </recommendedName>
</protein>
<gene>
    <name evidence="4" type="ORF">NXF25_014577</name>
</gene>
<organism evidence="4 5">
    <name type="scientific">Crotalus adamanteus</name>
    <name type="common">Eastern diamondback rattlesnake</name>
    <dbReference type="NCBI Taxonomy" id="8729"/>
    <lineage>
        <taxon>Eukaryota</taxon>
        <taxon>Metazoa</taxon>
        <taxon>Chordata</taxon>
        <taxon>Craniata</taxon>
        <taxon>Vertebrata</taxon>
        <taxon>Euteleostomi</taxon>
        <taxon>Lepidosauria</taxon>
        <taxon>Squamata</taxon>
        <taxon>Bifurcata</taxon>
        <taxon>Unidentata</taxon>
        <taxon>Episquamata</taxon>
        <taxon>Toxicofera</taxon>
        <taxon>Serpentes</taxon>
        <taxon>Colubroidea</taxon>
        <taxon>Viperidae</taxon>
        <taxon>Crotalinae</taxon>
        <taxon>Crotalus</taxon>
    </lineage>
</organism>
<feature type="region of interest" description="Disordered" evidence="2">
    <location>
        <begin position="89"/>
        <end position="111"/>
    </location>
</feature>
<dbReference type="InterPro" id="IPR027958">
    <property type="entry name" value="DUF4657"/>
</dbReference>
<feature type="region of interest" description="Disordered" evidence="2">
    <location>
        <begin position="594"/>
        <end position="696"/>
    </location>
</feature>
<feature type="region of interest" description="Disordered" evidence="2">
    <location>
        <begin position="401"/>
        <end position="523"/>
    </location>
</feature>
<dbReference type="EMBL" id="JAOTOJ010000010">
    <property type="protein sequence ID" value="KAK9395231.1"/>
    <property type="molecule type" value="Genomic_DNA"/>
</dbReference>
<keyword evidence="1" id="KW-0175">Coiled coil</keyword>
<reference evidence="4 5" key="1">
    <citation type="journal article" date="2024" name="Proc. Natl. Acad. Sci. U.S.A.">
        <title>The genetic regulatory architecture and epigenomic basis for age-related changes in rattlesnake venom.</title>
        <authorList>
            <person name="Hogan M.P."/>
            <person name="Holding M.L."/>
            <person name="Nystrom G.S."/>
            <person name="Colston T.J."/>
            <person name="Bartlett D.A."/>
            <person name="Mason A.J."/>
            <person name="Ellsworth S.A."/>
            <person name="Rautsaw R.M."/>
            <person name="Lawrence K.C."/>
            <person name="Strickland J.L."/>
            <person name="He B."/>
            <person name="Fraser P."/>
            <person name="Margres M.J."/>
            <person name="Gilbert D.M."/>
            <person name="Gibbs H.L."/>
            <person name="Parkinson C.L."/>
            <person name="Rokyta D.R."/>
        </authorList>
    </citation>
    <scope>NUCLEOTIDE SEQUENCE [LARGE SCALE GENOMIC DNA]</scope>
    <source>
        <strain evidence="4">DRR0105</strain>
    </source>
</reference>
<dbReference type="PANTHER" id="PTHR37336:SF1">
    <property type="entry name" value="SIMILAR TO 9930012K11RIK PROTEIN"/>
    <property type="match status" value="1"/>
</dbReference>
<feature type="region of interest" description="Disordered" evidence="2">
    <location>
        <begin position="204"/>
        <end position="249"/>
    </location>
</feature>
<feature type="domain" description="DUF4657" evidence="3">
    <location>
        <begin position="342"/>
        <end position="471"/>
    </location>
</feature>
<comment type="caution">
    <text evidence="4">The sequence shown here is derived from an EMBL/GenBank/DDBJ whole genome shotgun (WGS) entry which is preliminary data.</text>
</comment>
<feature type="compositionally biased region" description="Polar residues" evidence="2">
    <location>
        <begin position="433"/>
        <end position="443"/>
    </location>
</feature>
<accession>A0AAW1B0B6</accession>
<dbReference type="AlphaFoldDB" id="A0AAW1B0B6"/>
<feature type="region of interest" description="Disordered" evidence="2">
    <location>
        <begin position="126"/>
        <end position="146"/>
    </location>
</feature>
<evidence type="ECO:0000256" key="1">
    <source>
        <dbReference type="SAM" id="Coils"/>
    </source>
</evidence>
<sequence>MYRKRGAFSLPIHKPGESVWRPAENRVVLTSVMSRSWKLQIPQPQSRLSLVLEDQMTIETDRWAEAGSPTDLVPHHLGFLPMSGRLMKSESEDSGVEMASGDHAPLTPVESEKSFSLDYQDGFQMAGEDESAPAPREGCPKKDGPQELPVLDRAYWQELCVKRKFTEMGQRSQKNHLYVRTPNKLIQRRQSLVDLEELKSRYPHRPVSVDGLPDEASGGYSQTTSGRNTLEEEKTEKKAQQPASLPMPGPGVRCLENLCQLMEKVSQLQKANTQLQHERQLLECRVRALECQVCTLQQEKKCFFEQIAEEPKQSQTDLQPGDPEAMETEKEEKGNPANEDEYPDLVDSWHPHSFRARSASDTHMFQRQTHHLGNKIDHSMMSALHSASSPSLVERLGSGFHTWPSSQKAKNDRSRWGRVKGLLNRIRRRSSKTSEVIPSSDTATKSRHHRADTELDQEGSCPRRRFLPNLMRGRPGAGTSGRRSVAASLPPRSARRHARWAGSPSHTSEGQPPSLPTSASDALSPLGGPRLACLSSFPIQFRVALHSGQRALPLSLSAGAEGGGGASARAHIRYAFPGSFVPGVAAGRSAFPSGGFEPASRAASPAPSNALRPSPRGLSLEPGGGRSEPASQPPPPGRSSLSVRWPPRKRPVKPSRPGGSVSVCGGGRGGGRVTTTPQCRPACPRGKGGLKSVPAKDTSLSRSSLLACFSLPPSLPSAALGPLGRLPAWLLAPEPASGAGKAPWQHLGRVCVCGGGA</sequence>
<evidence type="ECO:0000256" key="2">
    <source>
        <dbReference type="SAM" id="MobiDB-lite"/>
    </source>
</evidence>
<feature type="compositionally biased region" description="Basic and acidic residues" evidence="2">
    <location>
        <begin position="229"/>
        <end position="239"/>
    </location>
</feature>
<feature type="compositionally biased region" description="Polar residues" evidence="2">
    <location>
        <begin position="219"/>
        <end position="228"/>
    </location>
</feature>
<dbReference type="Proteomes" id="UP001474421">
    <property type="component" value="Unassembled WGS sequence"/>
</dbReference>
<evidence type="ECO:0000259" key="3">
    <source>
        <dbReference type="Pfam" id="PF15552"/>
    </source>
</evidence>
<proteinExistence type="predicted"/>
<dbReference type="Pfam" id="PF15552">
    <property type="entry name" value="DUF4657"/>
    <property type="match status" value="1"/>
</dbReference>
<feature type="compositionally biased region" description="Polar residues" evidence="2">
    <location>
        <begin position="504"/>
        <end position="521"/>
    </location>
</feature>
<evidence type="ECO:0000313" key="4">
    <source>
        <dbReference type="EMBL" id="KAK9395231.1"/>
    </source>
</evidence>
<feature type="region of interest" description="Disordered" evidence="2">
    <location>
        <begin position="310"/>
        <end position="348"/>
    </location>
</feature>